<dbReference type="EMBL" id="JACASF010000010">
    <property type="protein sequence ID" value="KAF6452784.1"/>
    <property type="molecule type" value="Genomic_DNA"/>
</dbReference>
<sequence>MLFSEVCLFFRAKGVKASTSQERKSQGKRPFSEPSVCSACPPIRVTALASPNEQLSGSVHIPGRHSWMLVLGDEVLLSFVLSPKQDPGCPLSCMGSLQVSWLLGKWTWVTCRVTPTSRAEVRRTLLATCQRPCRQ</sequence>
<gene>
    <name evidence="1" type="ORF">HJG59_008140</name>
</gene>
<keyword evidence="2" id="KW-1185">Reference proteome</keyword>
<evidence type="ECO:0000313" key="2">
    <source>
        <dbReference type="Proteomes" id="UP000550707"/>
    </source>
</evidence>
<dbReference type="InParanoid" id="A0A7J8FYA5"/>
<dbReference type="AlphaFoldDB" id="A0A7J8FYA5"/>
<evidence type="ECO:0000313" key="1">
    <source>
        <dbReference type="EMBL" id="KAF6452784.1"/>
    </source>
</evidence>
<comment type="caution">
    <text evidence="1">The sequence shown here is derived from an EMBL/GenBank/DDBJ whole genome shotgun (WGS) entry which is preliminary data.</text>
</comment>
<name>A0A7J8FYA5_MOLMO</name>
<proteinExistence type="predicted"/>
<dbReference type="Proteomes" id="UP000550707">
    <property type="component" value="Unassembled WGS sequence"/>
</dbReference>
<protein>
    <submittedName>
        <fullName evidence="1">Uncharacterized protein</fullName>
    </submittedName>
</protein>
<accession>A0A7J8FYA5</accession>
<reference evidence="1 2" key="1">
    <citation type="journal article" date="2020" name="Nature">
        <title>Six reference-quality genomes reveal evolution of bat adaptations.</title>
        <authorList>
            <person name="Jebb D."/>
            <person name="Huang Z."/>
            <person name="Pippel M."/>
            <person name="Hughes G.M."/>
            <person name="Lavrichenko K."/>
            <person name="Devanna P."/>
            <person name="Winkler S."/>
            <person name="Jermiin L.S."/>
            <person name="Skirmuntt E.C."/>
            <person name="Katzourakis A."/>
            <person name="Burkitt-Gray L."/>
            <person name="Ray D.A."/>
            <person name="Sullivan K.A.M."/>
            <person name="Roscito J.G."/>
            <person name="Kirilenko B.M."/>
            <person name="Davalos L.M."/>
            <person name="Corthals A.P."/>
            <person name="Power M.L."/>
            <person name="Jones G."/>
            <person name="Ransome R.D."/>
            <person name="Dechmann D.K.N."/>
            <person name="Locatelli A.G."/>
            <person name="Puechmaille S.J."/>
            <person name="Fedrigo O."/>
            <person name="Jarvis E.D."/>
            <person name="Hiller M."/>
            <person name="Vernes S.C."/>
            <person name="Myers E.W."/>
            <person name="Teeling E.C."/>
        </authorList>
    </citation>
    <scope>NUCLEOTIDE SEQUENCE [LARGE SCALE GENOMIC DNA]</scope>
    <source>
        <strain evidence="1">MMolMol1</strain>
        <tissue evidence="1">Muscle</tissue>
    </source>
</reference>
<organism evidence="1 2">
    <name type="scientific">Molossus molossus</name>
    <name type="common">Pallas' mastiff bat</name>
    <name type="synonym">Vespertilio molossus</name>
    <dbReference type="NCBI Taxonomy" id="27622"/>
    <lineage>
        <taxon>Eukaryota</taxon>
        <taxon>Metazoa</taxon>
        <taxon>Chordata</taxon>
        <taxon>Craniata</taxon>
        <taxon>Vertebrata</taxon>
        <taxon>Euteleostomi</taxon>
        <taxon>Mammalia</taxon>
        <taxon>Eutheria</taxon>
        <taxon>Laurasiatheria</taxon>
        <taxon>Chiroptera</taxon>
        <taxon>Yangochiroptera</taxon>
        <taxon>Molossidae</taxon>
        <taxon>Molossus</taxon>
    </lineage>
</organism>